<dbReference type="Pfam" id="PF00498">
    <property type="entry name" value="FHA"/>
    <property type="match status" value="1"/>
</dbReference>
<dbReference type="SMART" id="SM00240">
    <property type="entry name" value="FHA"/>
    <property type="match status" value="1"/>
</dbReference>
<name>A0A542SM08_9MICO</name>
<evidence type="ECO:0000256" key="1">
    <source>
        <dbReference type="ARBA" id="ARBA00022553"/>
    </source>
</evidence>
<dbReference type="InterPro" id="IPR000253">
    <property type="entry name" value="FHA_dom"/>
</dbReference>
<evidence type="ECO:0000256" key="2">
    <source>
        <dbReference type="SAM" id="MobiDB-lite"/>
    </source>
</evidence>
<reference evidence="4 5" key="1">
    <citation type="submission" date="2019-06" db="EMBL/GenBank/DDBJ databases">
        <title>Sequencing the genomes of 1000 actinobacteria strains.</title>
        <authorList>
            <person name="Klenk H.-P."/>
        </authorList>
    </citation>
    <scope>NUCLEOTIDE SEQUENCE [LARGE SCALE GENOMIC DNA]</scope>
    <source>
        <strain evidence="4 5">DSM 10596</strain>
    </source>
</reference>
<dbReference type="PROSITE" id="PS50006">
    <property type="entry name" value="FHA_DOMAIN"/>
    <property type="match status" value="1"/>
</dbReference>
<dbReference type="RefSeq" id="WP_142111046.1">
    <property type="nucleotide sequence ID" value="NZ_BAAATB010000003.1"/>
</dbReference>
<sequence length="156" mass="16720">MPTEDPADQKPQESVVPNVETTISFGTPESTDSARARVALSAQESALVQALPDGTSILIAHQGPGSGSRFLLDTDAVTAGRSERADIFLDDATVSRKHAVFERADGGFRVRDVGSLNGTYLNRERIDAALLHTGDEVQIGKFRLTYYASPQSESGQ</sequence>
<feature type="region of interest" description="Disordered" evidence="2">
    <location>
        <begin position="1"/>
        <end position="31"/>
    </location>
</feature>
<accession>A0A542SM08</accession>
<dbReference type="PANTHER" id="PTHR23308">
    <property type="entry name" value="NUCLEAR INHIBITOR OF PROTEIN PHOSPHATASE-1"/>
    <property type="match status" value="1"/>
</dbReference>
<keyword evidence="1" id="KW-0597">Phosphoprotein</keyword>
<evidence type="ECO:0000313" key="4">
    <source>
        <dbReference type="EMBL" id="TQK75670.1"/>
    </source>
</evidence>
<dbReference type="Gene3D" id="2.60.200.20">
    <property type="match status" value="1"/>
</dbReference>
<dbReference type="EMBL" id="VFNV01000001">
    <property type="protein sequence ID" value="TQK75670.1"/>
    <property type="molecule type" value="Genomic_DNA"/>
</dbReference>
<comment type="caution">
    <text evidence="4">The sequence shown here is derived from an EMBL/GenBank/DDBJ whole genome shotgun (WGS) entry which is preliminary data.</text>
</comment>
<organism evidence="4 5">
    <name type="scientific">Rarobacter incanus</name>
    <dbReference type="NCBI Taxonomy" id="153494"/>
    <lineage>
        <taxon>Bacteria</taxon>
        <taxon>Bacillati</taxon>
        <taxon>Actinomycetota</taxon>
        <taxon>Actinomycetes</taxon>
        <taxon>Micrococcales</taxon>
        <taxon>Rarobacteraceae</taxon>
        <taxon>Rarobacter</taxon>
    </lineage>
</organism>
<evidence type="ECO:0000313" key="5">
    <source>
        <dbReference type="Proteomes" id="UP000316181"/>
    </source>
</evidence>
<feature type="compositionally biased region" description="Polar residues" evidence="2">
    <location>
        <begin position="19"/>
        <end position="31"/>
    </location>
</feature>
<gene>
    <name evidence="4" type="ORF">FB389_0302</name>
</gene>
<dbReference type="Proteomes" id="UP000316181">
    <property type="component" value="Unassembled WGS sequence"/>
</dbReference>
<feature type="domain" description="FHA" evidence="3">
    <location>
        <begin position="77"/>
        <end position="126"/>
    </location>
</feature>
<evidence type="ECO:0000259" key="3">
    <source>
        <dbReference type="PROSITE" id="PS50006"/>
    </source>
</evidence>
<proteinExistence type="predicted"/>
<protein>
    <submittedName>
        <fullName evidence="4">PSer/pThr/pTyr-binding forkhead associated (FHA) protein</fullName>
    </submittedName>
</protein>
<dbReference type="OrthoDB" id="9815925at2"/>
<dbReference type="AlphaFoldDB" id="A0A542SM08"/>
<dbReference type="InterPro" id="IPR050923">
    <property type="entry name" value="Cell_Proc_Reg/RNA_Proc"/>
</dbReference>
<dbReference type="InterPro" id="IPR008984">
    <property type="entry name" value="SMAD_FHA_dom_sf"/>
</dbReference>
<keyword evidence="5" id="KW-1185">Reference proteome</keyword>
<dbReference type="SUPFAM" id="SSF49879">
    <property type="entry name" value="SMAD/FHA domain"/>
    <property type="match status" value="1"/>
</dbReference>